<comment type="caution">
    <text evidence="1">The sequence shown here is derived from an EMBL/GenBank/DDBJ whole genome shotgun (WGS) entry which is preliminary data.</text>
</comment>
<dbReference type="InterPro" id="IPR019239">
    <property type="entry name" value="VapB_antitoxin"/>
</dbReference>
<organism evidence="1 2">
    <name type="scientific">Streptomyces triticiradicis</name>
    <dbReference type="NCBI Taxonomy" id="2651189"/>
    <lineage>
        <taxon>Bacteria</taxon>
        <taxon>Bacillati</taxon>
        <taxon>Actinomycetota</taxon>
        <taxon>Actinomycetes</taxon>
        <taxon>Kitasatosporales</taxon>
        <taxon>Streptomycetaceae</taxon>
        <taxon>Streptomyces</taxon>
    </lineage>
</organism>
<name>A0A7J5D5N9_9ACTN</name>
<dbReference type="Pfam" id="PF09957">
    <property type="entry name" value="VapB_antitoxin"/>
    <property type="match status" value="1"/>
</dbReference>
<accession>A0A7J5D5N9</accession>
<dbReference type="EMBL" id="WBKG01000040">
    <property type="protein sequence ID" value="KAB1979744.1"/>
    <property type="molecule type" value="Genomic_DNA"/>
</dbReference>
<dbReference type="Proteomes" id="UP000442990">
    <property type="component" value="Unassembled WGS sequence"/>
</dbReference>
<dbReference type="RefSeq" id="WP_151473504.1">
    <property type="nucleotide sequence ID" value="NZ_WBKG01000040.1"/>
</dbReference>
<gene>
    <name evidence="1" type="ORF">F8144_35295</name>
</gene>
<evidence type="ECO:0000313" key="2">
    <source>
        <dbReference type="Proteomes" id="UP000442990"/>
    </source>
</evidence>
<sequence length="82" mass="9489">MSATQIDIDDDALTEAMKLSGAKTKKEMVNLALREYAERRRRTEARLRHLERAQQWDEDGFWARHAAEKGPMSDDRADKDIA</sequence>
<keyword evidence="2" id="KW-1185">Reference proteome</keyword>
<protein>
    <submittedName>
        <fullName evidence="1">Type II toxin-antitoxin system VapB family antitoxin</fullName>
    </submittedName>
</protein>
<dbReference type="AlphaFoldDB" id="A0A7J5D5N9"/>
<reference evidence="1 2" key="1">
    <citation type="submission" date="2019-09" db="EMBL/GenBank/DDBJ databases">
        <title>Isolation and identification of active actinomycetes.</title>
        <authorList>
            <person name="Yu Z."/>
            <person name="Han C."/>
            <person name="Yu B."/>
        </authorList>
    </citation>
    <scope>NUCLEOTIDE SEQUENCE [LARGE SCALE GENOMIC DNA]</scope>
    <source>
        <strain evidence="1 2">NEAU-H2</strain>
    </source>
</reference>
<proteinExistence type="predicted"/>
<evidence type="ECO:0000313" key="1">
    <source>
        <dbReference type="EMBL" id="KAB1979744.1"/>
    </source>
</evidence>